<proteinExistence type="predicted"/>
<keyword evidence="3" id="KW-1185">Reference proteome</keyword>
<accession>A0ABQ8RZS4</accession>
<reference evidence="2 3" key="1">
    <citation type="journal article" date="2022" name="Allergy">
        <title>Genome assembly and annotation of Periplaneta americana reveal a comprehensive cockroach allergen profile.</title>
        <authorList>
            <person name="Wang L."/>
            <person name="Xiong Q."/>
            <person name="Saelim N."/>
            <person name="Wang L."/>
            <person name="Nong W."/>
            <person name="Wan A.T."/>
            <person name="Shi M."/>
            <person name="Liu X."/>
            <person name="Cao Q."/>
            <person name="Hui J.H.L."/>
            <person name="Sookrung N."/>
            <person name="Leung T.F."/>
            <person name="Tungtrongchitr A."/>
            <person name="Tsui S.K.W."/>
        </authorList>
    </citation>
    <scope>NUCLEOTIDE SEQUENCE [LARGE SCALE GENOMIC DNA]</scope>
    <source>
        <strain evidence="2">PWHHKU_190912</strain>
    </source>
</reference>
<name>A0ABQ8RZS4_PERAM</name>
<feature type="coiled-coil region" evidence="1">
    <location>
        <begin position="13"/>
        <end position="40"/>
    </location>
</feature>
<comment type="caution">
    <text evidence="2">The sequence shown here is derived from an EMBL/GenBank/DDBJ whole genome shotgun (WGS) entry which is preliminary data.</text>
</comment>
<keyword evidence="1" id="KW-0175">Coiled coil</keyword>
<gene>
    <name evidence="2" type="ORF">ANN_24773</name>
</gene>
<protein>
    <submittedName>
        <fullName evidence="2">Uncharacterized protein</fullName>
    </submittedName>
</protein>
<dbReference type="EMBL" id="JAJSOF020000038">
    <property type="protein sequence ID" value="KAJ4427157.1"/>
    <property type="molecule type" value="Genomic_DNA"/>
</dbReference>
<organism evidence="2 3">
    <name type="scientific">Periplaneta americana</name>
    <name type="common">American cockroach</name>
    <name type="synonym">Blatta americana</name>
    <dbReference type="NCBI Taxonomy" id="6978"/>
    <lineage>
        <taxon>Eukaryota</taxon>
        <taxon>Metazoa</taxon>
        <taxon>Ecdysozoa</taxon>
        <taxon>Arthropoda</taxon>
        <taxon>Hexapoda</taxon>
        <taxon>Insecta</taxon>
        <taxon>Pterygota</taxon>
        <taxon>Neoptera</taxon>
        <taxon>Polyneoptera</taxon>
        <taxon>Dictyoptera</taxon>
        <taxon>Blattodea</taxon>
        <taxon>Blattoidea</taxon>
        <taxon>Blattidae</taxon>
        <taxon>Blattinae</taxon>
        <taxon>Periplaneta</taxon>
    </lineage>
</organism>
<evidence type="ECO:0000256" key="1">
    <source>
        <dbReference type="SAM" id="Coils"/>
    </source>
</evidence>
<dbReference type="Proteomes" id="UP001148838">
    <property type="component" value="Unassembled WGS sequence"/>
</dbReference>
<evidence type="ECO:0000313" key="2">
    <source>
        <dbReference type="EMBL" id="KAJ4427157.1"/>
    </source>
</evidence>
<sequence length="68" mass="8178">MKIMRNERKLQGKDCYIEDMSRKEREIQAAIRRGAKEEREKGHEVKLGYQKIQINGKWENWPTTTTKN</sequence>
<evidence type="ECO:0000313" key="3">
    <source>
        <dbReference type="Proteomes" id="UP001148838"/>
    </source>
</evidence>